<keyword evidence="3" id="KW-1185">Reference proteome</keyword>
<feature type="signal peptide" evidence="1">
    <location>
        <begin position="1"/>
        <end position="16"/>
    </location>
</feature>
<organism evidence="2 3">
    <name type="scientific">Strigamia maritima</name>
    <name type="common">European centipede</name>
    <name type="synonym">Geophilus maritimus</name>
    <dbReference type="NCBI Taxonomy" id="126957"/>
    <lineage>
        <taxon>Eukaryota</taxon>
        <taxon>Metazoa</taxon>
        <taxon>Ecdysozoa</taxon>
        <taxon>Arthropoda</taxon>
        <taxon>Myriapoda</taxon>
        <taxon>Chilopoda</taxon>
        <taxon>Pleurostigmophora</taxon>
        <taxon>Geophilomorpha</taxon>
        <taxon>Linotaeniidae</taxon>
        <taxon>Strigamia</taxon>
    </lineage>
</organism>
<dbReference type="Proteomes" id="UP000014500">
    <property type="component" value="Unassembled WGS sequence"/>
</dbReference>
<evidence type="ECO:0000313" key="2">
    <source>
        <dbReference type="EnsemblMetazoa" id="SMAR002977-PA"/>
    </source>
</evidence>
<dbReference type="AlphaFoldDB" id="T1IPM4"/>
<dbReference type="HOGENOM" id="CLU_3160548_0_0_1"/>
<keyword evidence="1" id="KW-0732">Signal</keyword>
<proteinExistence type="predicted"/>
<reference evidence="3" key="1">
    <citation type="submission" date="2011-05" db="EMBL/GenBank/DDBJ databases">
        <authorList>
            <person name="Richards S.R."/>
            <person name="Qu J."/>
            <person name="Jiang H."/>
            <person name="Jhangiani S.N."/>
            <person name="Agravi P."/>
            <person name="Goodspeed R."/>
            <person name="Gross S."/>
            <person name="Mandapat C."/>
            <person name="Jackson L."/>
            <person name="Mathew T."/>
            <person name="Pu L."/>
            <person name="Thornton R."/>
            <person name="Saada N."/>
            <person name="Wilczek-Boney K.B."/>
            <person name="Lee S."/>
            <person name="Kovar C."/>
            <person name="Wu Y."/>
            <person name="Scherer S.E."/>
            <person name="Worley K.C."/>
            <person name="Muzny D.M."/>
            <person name="Gibbs R."/>
        </authorList>
    </citation>
    <scope>NUCLEOTIDE SEQUENCE</scope>
    <source>
        <strain evidence="3">Brora</strain>
    </source>
</reference>
<reference evidence="2" key="2">
    <citation type="submission" date="2015-02" db="UniProtKB">
        <authorList>
            <consortium name="EnsemblMetazoa"/>
        </authorList>
    </citation>
    <scope>IDENTIFICATION</scope>
</reference>
<protein>
    <submittedName>
        <fullName evidence="2">Uncharacterized protein</fullName>
    </submittedName>
</protein>
<dbReference type="EMBL" id="JH431264">
    <property type="status" value="NOT_ANNOTATED_CDS"/>
    <property type="molecule type" value="Genomic_DNA"/>
</dbReference>
<accession>T1IPM4</accession>
<sequence>MIKLLRLLVAFTEVSCLLELEGTEDEFSLEDICTHLKIKFVVHYLRCS</sequence>
<feature type="chain" id="PRO_5004579406" evidence="1">
    <location>
        <begin position="17"/>
        <end position="48"/>
    </location>
</feature>
<name>T1IPM4_STRMM</name>
<evidence type="ECO:0000313" key="3">
    <source>
        <dbReference type="Proteomes" id="UP000014500"/>
    </source>
</evidence>
<evidence type="ECO:0000256" key="1">
    <source>
        <dbReference type="SAM" id="SignalP"/>
    </source>
</evidence>
<dbReference type="EnsemblMetazoa" id="SMAR002977-RA">
    <property type="protein sequence ID" value="SMAR002977-PA"/>
    <property type="gene ID" value="SMAR002977"/>
</dbReference>